<evidence type="ECO:0000256" key="7">
    <source>
        <dbReference type="ARBA" id="ARBA00019397"/>
    </source>
</evidence>
<dbReference type="GO" id="GO:0046166">
    <property type="term" value="P:glyceraldehyde-3-phosphate biosynthetic process"/>
    <property type="evidence" value="ECO:0007669"/>
    <property type="project" value="TreeGrafter"/>
</dbReference>
<dbReference type="NCBIfam" id="TIGR00419">
    <property type="entry name" value="tim"/>
    <property type="match status" value="1"/>
</dbReference>
<dbReference type="GO" id="GO:0006094">
    <property type="term" value="P:gluconeogenesis"/>
    <property type="evidence" value="ECO:0007669"/>
    <property type="project" value="UniProtKB-KW"/>
</dbReference>
<proteinExistence type="inferred from homology"/>
<evidence type="ECO:0000256" key="8">
    <source>
        <dbReference type="ARBA" id="ARBA00022432"/>
    </source>
</evidence>
<dbReference type="WBParaSite" id="scf7180000424112.g12319">
    <property type="protein sequence ID" value="scf7180000424112.g12319"/>
    <property type="gene ID" value="scf7180000424112.g12319"/>
</dbReference>
<dbReference type="HAMAP" id="MF_00147_B">
    <property type="entry name" value="TIM_B"/>
    <property type="match status" value="1"/>
</dbReference>
<protein>
    <recommendedName>
        <fullName evidence="12">Spliceosome-associated protein CWC27 homolog</fullName>
    </recommendedName>
    <alternativeName>
        <fullName evidence="13">Probable inactive peptidyl-prolyl cis-trans isomerase CWC27 homolog</fullName>
    </alternativeName>
    <alternativeName>
        <fullName evidence="7">Triosephosphate isomerase</fullName>
    </alternativeName>
</protein>
<feature type="region of interest" description="Disordered" evidence="16">
    <location>
        <begin position="714"/>
        <end position="768"/>
    </location>
</feature>
<comment type="pathway">
    <text evidence="3">Carbohydrate biosynthesis; gluconeogenesis.</text>
</comment>
<comment type="pathway">
    <text evidence="2">Carbohydrate degradation; glycolysis; D-glyceraldehyde 3-phosphate from glycerone phosphate: step 1/1.</text>
</comment>
<dbReference type="SUPFAM" id="SSF50891">
    <property type="entry name" value="Cyclophilin-like"/>
    <property type="match status" value="1"/>
</dbReference>
<evidence type="ECO:0000256" key="3">
    <source>
        <dbReference type="ARBA" id="ARBA00004742"/>
    </source>
</evidence>
<dbReference type="PANTHER" id="PTHR21139:SF2">
    <property type="entry name" value="TRIOSEPHOSPHATE ISOMERASE"/>
    <property type="match status" value="1"/>
</dbReference>
<dbReference type="InterPro" id="IPR022896">
    <property type="entry name" value="TrioseP_Isoase_bac/euk"/>
</dbReference>
<dbReference type="InterPro" id="IPR020861">
    <property type="entry name" value="Triosephosphate_isomerase_AS"/>
</dbReference>
<evidence type="ECO:0000256" key="1">
    <source>
        <dbReference type="ARBA" id="ARBA00004123"/>
    </source>
</evidence>
<evidence type="ECO:0000256" key="6">
    <source>
        <dbReference type="ARBA" id="ARBA00011738"/>
    </source>
</evidence>
<dbReference type="SUPFAM" id="SSF51351">
    <property type="entry name" value="Triosephosphate isomerase (TIM)"/>
    <property type="match status" value="1"/>
</dbReference>
<dbReference type="GO" id="GO:0004807">
    <property type="term" value="F:triose-phosphate isomerase activity"/>
    <property type="evidence" value="ECO:0007669"/>
    <property type="project" value="InterPro"/>
</dbReference>
<evidence type="ECO:0000256" key="11">
    <source>
        <dbReference type="ARBA" id="ARBA00023242"/>
    </source>
</evidence>
<feature type="domain" description="PPIase cyclophilin-type" evidence="17">
    <location>
        <begin position="274"/>
        <end position="422"/>
    </location>
</feature>
<evidence type="ECO:0000256" key="5">
    <source>
        <dbReference type="ARBA" id="ARBA00007422"/>
    </source>
</evidence>
<dbReference type="Pfam" id="PF00121">
    <property type="entry name" value="TIM"/>
    <property type="match status" value="1"/>
</dbReference>
<dbReference type="CDD" id="cd01925">
    <property type="entry name" value="cyclophilin_CeCYP16-like"/>
    <property type="match status" value="1"/>
</dbReference>
<dbReference type="GO" id="GO:0006096">
    <property type="term" value="P:glycolytic process"/>
    <property type="evidence" value="ECO:0007669"/>
    <property type="project" value="UniProtKB-KW"/>
</dbReference>
<dbReference type="InterPro" id="IPR029000">
    <property type="entry name" value="Cyclophilin-like_dom_sf"/>
</dbReference>
<dbReference type="FunFam" id="2.40.100.10:FF:000007">
    <property type="entry name" value="Peptidyl-prolyl cis-trans isomerase CWC27 homolog"/>
    <property type="match status" value="1"/>
</dbReference>
<evidence type="ECO:0000256" key="12">
    <source>
        <dbReference type="ARBA" id="ARBA00040027"/>
    </source>
</evidence>
<keyword evidence="9" id="KW-0324">Glycolysis</keyword>
<evidence type="ECO:0000256" key="2">
    <source>
        <dbReference type="ARBA" id="ARBA00004680"/>
    </source>
</evidence>
<comment type="similarity">
    <text evidence="5">Belongs to the triosephosphate isomerase family.</text>
</comment>
<dbReference type="GO" id="GO:0019563">
    <property type="term" value="P:glycerol catabolic process"/>
    <property type="evidence" value="ECO:0007669"/>
    <property type="project" value="TreeGrafter"/>
</dbReference>
<dbReference type="GO" id="GO:0006457">
    <property type="term" value="P:protein folding"/>
    <property type="evidence" value="ECO:0007669"/>
    <property type="project" value="InterPro"/>
</dbReference>
<dbReference type="Gene3D" id="2.40.100.10">
    <property type="entry name" value="Cyclophilin-like"/>
    <property type="match status" value="1"/>
</dbReference>
<dbReference type="GO" id="GO:0005829">
    <property type="term" value="C:cytosol"/>
    <property type="evidence" value="ECO:0007669"/>
    <property type="project" value="TreeGrafter"/>
</dbReference>
<evidence type="ECO:0000256" key="14">
    <source>
        <dbReference type="ARBA" id="ARBA00046368"/>
    </source>
</evidence>
<dbReference type="InterPro" id="IPR035990">
    <property type="entry name" value="TIM_sf"/>
</dbReference>
<sequence>MSSRKFFVGGNWKMNGSFSSINELISLLNNSSGNASADIVVAPPVPYLHHVAQNIKNGIQVAAQNCYKVPSGAFTGEISPSMIKDLGVAYVILGHSERRHIFEEKDVLIAEKAAHALESGLNVIYCIGEKLEEREANQTKEVNFRQLDALLKVPNIDWKKIVIAYEPVWAIGTGKTASPEQAEEVHKWIRDYLEEKVSKEIGQTTRIIYGGSVTAGNCDELAKQPDVDGFLKIINKLNENYIDLFKYIQLFFIDTEMSSAYISEPKTKGKVCLETTLGPIDIELWSRECPLACRNFVHLCAEGYYNGCIFHRLVRDFIVQTGDPTGTGHGGTSIYGDVFKSEFHQRLKFYRRGLVGMASDKKDQNGSQFFFTLGAASDLNGKHTLFGRVGGDTIFNLLKMNDYEVDANERPSRIHKITGVKILENPFSDLKIRSKSEKEEKIGKRKLKEEKIEQIQPKKNTALLSFGDEMDEYDEEASKFQLKGKSAHDVLVDDISLSKQAAVGPEEINYKSENSKKVDIDDKEDFMEEQAREERMDRIKNKFKSNKKVVQFDESNKNEEEDDIEKIVEDYKEAGKRNEMERIKSELKELQKEYKKSLRGQKEEKLVDEEASTSTGMKMYNKLKLNFKSETKGVVKTIDPRREEQTIALLGRFQTRLQRASVQGVLFDKKVDMSDQKSREDIILATSEDQGKIDFDAEDIQGEDWMNHELIAPEDTSGVTKAKDANMKEENDEWYPINDPRNKMNVRKRTQGGKVPDLFASADPMALP</sequence>
<dbReference type="Proteomes" id="UP000887560">
    <property type="component" value="Unplaced"/>
</dbReference>
<comment type="subcellular location">
    <subcellularLocation>
        <location evidence="1">Nucleus</location>
    </subcellularLocation>
</comment>
<keyword evidence="15" id="KW-0175">Coiled coil</keyword>
<dbReference type="PANTHER" id="PTHR21139">
    <property type="entry name" value="TRIOSEPHOSPHATE ISOMERASE"/>
    <property type="match status" value="1"/>
</dbReference>
<dbReference type="PROSITE" id="PS00171">
    <property type="entry name" value="TIM_1"/>
    <property type="match status" value="1"/>
</dbReference>
<evidence type="ECO:0000256" key="13">
    <source>
        <dbReference type="ARBA" id="ARBA00042090"/>
    </source>
</evidence>
<keyword evidence="10" id="KW-0413">Isomerase</keyword>
<dbReference type="PROSITE" id="PS50072">
    <property type="entry name" value="CSA_PPIASE_2"/>
    <property type="match status" value="1"/>
</dbReference>
<evidence type="ECO:0000256" key="10">
    <source>
        <dbReference type="ARBA" id="ARBA00023235"/>
    </source>
</evidence>
<dbReference type="InterPro" id="IPR020892">
    <property type="entry name" value="Cyclophilin-type_PPIase_CS"/>
</dbReference>
<dbReference type="PROSITE" id="PS00170">
    <property type="entry name" value="CSA_PPIASE_1"/>
    <property type="match status" value="1"/>
</dbReference>
<keyword evidence="8" id="KW-0312">Gluconeogenesis</keyword>
<dbReference type="PROSITE" id="PS51440">
    <property type="entry name" value="TIM_2"/>
    <property type="match status" value="1"/>
</dbReference>
<dbReference type="CDD" id="cd00311">
    <property type="entry name" value="TIM"/>
    <property type="match status" value="1"/>
</dbReference>
<dbReference type="Pfam" id="PF00160">
    <property type="entry name" value="Pro_isomerase"/>
    <property type="match status" value="1"/>
</dbReference>
<evidence type="ECO:0000313" key="18">
    <source>
        <dbReference type="Proteomes" id="UP000887560"/>
    </source>
</evidence>
<dbReference type="InterPro" id="IPR000652">
    <property type="entry name" value="Triosephosphate_isomerase"/>
</dbReference>
<comment type="similarity">
    <text evidence="4">Belongs to the cyclophilin-type PPIase family.</text>
</comment>
<reference evidence="19" key="1">
    <citation type="submission" date="2022-11" db="UniProtKB">
        <authorList>
            <consortium name="WormBaseParasite"/>
        </authorList>
    </citation>
    <scope>IDENTIFICATION</scope>
</reference>
<accession>A0A915PC34</accession>
<keyword evidence="11" id="KW-0539">Nucleus</keyword>
<organism evidence="18 19">
    <name type="scientific">Meloidogyne floridensis</name>
    <dbReference type="NCBI Taxonomy" id="298350"/>
    <lineage>
        <taxon>Eukaryota</taxon>
        <taxon>Metazoa</taxon>
        <taxon>Ecdysozoa</taxon>
        <taxon>Nematoda</taxon>
        <taxon>Chromadorea</taxon>
        <taxon>Rhabditida</taxon>
        <taxon>Tylenchina</taxon>
        <taxon>Tylenchomorpha</taxon>
        <taxon>Tylenchoidea</taxon>
        <taxon>Meloidogynidae</taxon>
        <taxon>Meloidogyninae</taxon>
        <taxon>Meloidogyne</taxon>
    </lineage>
</organism>
<keyword evidence="18" id="KW-1185">Reference proteome</keyword>
<dbReference type="PRINTS" id="PR00153">
    <property type="entry name" value="CSAPPISMRASE"/>
</dbReference>
<evidence type="ECO:0000256" key="4">
    <source>
        <dbReference type="ARBA" id="ARBA00007365"/>
    </source>
</evidence>
<dbReference type="FunFam" id="3.20.20.70:FF:000025">
    <property type="entry name" value="Triosephosphate isomerase"/>
    <property type="match status" value="1"/>
</dbReference>
<dbReference type="GO" id="GO:0003755">
    <property type="term" value="F:peptidyl-prolyl cis-trans isomerase activity"/>
    <property type="evidence" value="ECO:0007669"/>
    <property type="project" value="InterPro"/>
</dbReference>
<evidence type="ECO:0000313" key="19">
    <source>
        <dbReference type="WBParaSite" id="scf7180000424112.g12319"/>
    </source>
</evidence>
<name>A0A915PC34_9BILA</name>
<dbReference type="AlphaFoldDB" id="A0A915PC34"/>
<evidence type="ECO:0000256" key="15">
    <source>
        <dbReference type="SAM" id="Coils"/>
    </source>
</evidence>
<dbReference type="GO" id="GO:0005634">
    <property type="term" value="C:nucleus"/>
    <property type="evidence" value="ECO:0007669"/>
    <property type="project" value="UniProtKB-SubCell"/>
</dbReference>
<dbReference type="InterPro" id="IPR002130">
    <property type="entry name" value="Cyclophilin-type_PPIase_dom"/>
</dbReference>
<dbReference type="Gene3D" id="3.20.20.70">
    <property type="entry name" value="Aldolase class I"/>
    <property type="match status" value="1"/>
</dbReference>
<dbReference type="InterPro" id="IPR013785">
    <property type="entry name" value="Aldolase_TIM"/>
</dbReference>
<evidence type="ECO:0000256" key="16">
    <source>
        <dbReference type="SAM" id="MobiDB-lite"/>
    </source>
</evidence>
<comment type="subunit">
    <text evidence="14">Part of the activated spliceosome B/catalytic step 1 spliceosome, one of the forms of the spliceosome which has a well-formed active site but still cannot catalyze the branching reaction and is composed at least of 52 proteins, the U2, U5 and U6 snRNAs and the pre-mRNA. Recruited during early steps of activated spliceosome B maturation, it is probably one of the first proteins released from this complex as he matures to the spliceosome C complex. Component of the minor spliceosome, which splices U12-type introns.</text>
</comment>
<comment type="subunit">
    <text evidence="6">Homodimer.</text>
</comment>
<feature type="coiled-coil region" evidence="15">
    <location>
        <begin position="557"/>
        <end position="604"/>
    </location>
</feature>
<evidence type="ECO:0000259" key="17">
    <source>
        <dbReference type="PROSITE" id="PS50072"/>
    </source>
</evidence>
<evidence type="ECO:0000256" key="9">
    <source>
        <dbReference type="ARBA" id="ARBA00023152"/>
    </source>
</evidence>